<reference evidence="2 3" key="1">
    <citation type="submission" date="2019-03" db="EMBL/GenBank/DDBJ databases">
        <title>Glutamicibacter sp. LJH19 genome.</title>
        <authorList>
            <person name="Sinai Borker S."/>
            <person name="Kumar R."/>
        </authorList>
    </citation>
    <scope>NUCLEOTIDE SEQUENCE [LARGE SCALE GENOMIC DNA]</scope>
    <source>
        <strain evidence="2 3">LJH19</strain>
    </source>
</reference>
<dbReference type="EMBL" id="SPDS01000001">
    <property type="protein sequence ID" value="TFH55936.1"/>
    <property type="molecule type" value="Genomic_DNA"/>
</dbReference>
<dbReference type="AlphaFoldDB" id="A0A4Y8TUS8"/>
<organism evidence="2 3">
    <name type="scientific">Glutamicibacter arilaitensis</name>
    <dbReference type="NCBI Taxonomy" id="256701"/>
    <lineage>
        <taxon>Bacteria</taxon>
        <taxon>Bacillati</taxon>
        <taxon>Actinomycetota</taxon>
        <taxon>Actinomycetes</taxon>
        <taxon>Micrococcales</taxon>
        <taxon>Micrococcaceae</taxon>
        <taxon>Glutamicibacter</taxon>
    </lineage>
</organism>
<evidence type="ECO:0000259" key="1">
    <source>
        <dbReference type="Pfam" id="PF01610"/>
    </source>
</evidence>
<protein>
    <recommendedName>
        <fullName evidence="1">Transposase IS204/IS1001/IS1096/IS1165 DDE domain-containing protein</fullName>
    </recommendedName>
</protein>
<evidence type="ECO:0000313" key="3">
    <source>
        <dbReference type="Proteomes" id="UP000297638"/>
    </source>
</evidence>
<feature type="domain" description="Transposase IS204/IS1001/IS1096/IS1165 DDE" evidence="1">
    <location>
        <begin position="8"/>
        <end position="93"/>
    </location>
</feature>
<dbReference type="InterPro" id="IPR002560">
    <property type="entry name" value="Transposase_DDE"/>
</dbReference>
<proteinExistence type="predicted"/>
<name>A0A4Y8TUS8_9MICC</name>
<comment type="caution">
    <text evidence="2">The sequence shown here is derived from an EMBL/GenBank/DDBJ whole genome shotgun (WGS) entry which is preliminary data.</text>
</comment>
<dbReference type="Proteomes" id="UP000297638">
    <property type="component" value="Unassembled WGS sequence"/>
</dbReference>
<evidence type="ECO:0000313" key="2">
    <source>
        <dbReference type="EMBL" id="TFH55936.1"/>
    </source>
</evidence>
<accession>A0A4Y8TUS8</accession>
<dbReference type="Pfam" id="PF01610">
    <property type="entry name" value="DDE_Tnp_ISL3"/>
    <property type="match status" value="1"/>
</dbReference>
<sequence>MYQRSVAAYRAPSPCVGKERLGDLIHDLTKTLPKEMIRVRSLATTLKKRASDILAYFDHVGSSNGPTEAINGRLDHLRGSALGFRDLANYIARSLLESGGFRPVLHP</sequence>
<dbReference type="RefSeq" id="WP_134779233.1">
    <property type="nucleotide sequence ID" value="NZ_SPDS01000001.1"/>
</dbReference>
<gene>
    <name evidence="2" type="ORF">EXY26_02370</name>
</gene>